<dbReference type="InterPro" id="IPR014199">
    <property type="entry name" value="Spore_YtxC"/>
</dbReference>
<protein>
    <submittedName>
        <fullName evidence="1">Sporulation protein YtxC</fullName>
    </submittedName>
</protein>
<proteinExistence type="predicted"/>
<accession>A0ABS6JRW4</accession>
<dbReference type="RefSeq" id="WP_088076173.1">
    <property type="nucleotide sequence ID" value="NZ_JAHQCR010000030.1"/>
</dbReference>
<evidence type="ECO:0000313" key="2">
    <source>
        <dbReference type="Proteomes" id="UP000790580"/>
    </source>
</evidence>
<dbReference type="Pfam" id="PF08812">
    <property type="entry name" value="YtxC"/>
    <property type="match status" value="1"/>
</dbReference>
<dbReference type="EMBL" id="JAHQCR010000030">
    <property type="protein sequence ID" value="MBU9721165.1"/>
    <property type="molecule type" value="Genomic_DNA"/>
</dbReference>
<comment type="caution">
    <text evidence="1">The sequence shown here is derived from an EMBL/GenBank/DDBJ whole genome shotgun (WGS) entry which is preliminary data.</text>
</comment>
<name>A0ABS6JRW4_9BACI</name>
<dbReference type="Proteomes" id="UP000790580">
    <property type="component" value="Unassembled WGS sequence"/>
</dbReference>
<organism evidence="1 2">
    <name type="scientific">Evansella alkalicola</name>
    <dbReference type="NCBI Taxonomy" id="745819"/>
    <lineage>
        <taxon>Bacteria</taxon>
        <taxon>Bacillati</taxon>
        <taxon>Bacillota</taxon>
        <taxon>Bacilli</taxon>
        <taxon>Bacillales</taxon>
        <taxon>Bacillaceae</taxon>
        <taxon>Evansella</taxon>
    </lineage>
</organism>
<evidence type="ECO:0000313" key="1">
    <source>
        <dbReference type="EMBL" id="MBU9721165.1"/>
    </source>
</evidence>
<sequence length="288" mass="34014">MLTIQFKDYDLCEAFYKQLLLSMDTYGGVKQAIYVKEAGDYTNLCIDLFTIDGEENARRHCVASVLTNVTIKNVLPLWIEECLRESFHYKDQFEIDEIVQHGRDLFYNPKSSIPLKTSFITWQNEMFDLYYQLIRNTIRFSYDSFLKFRLREQKEQIVEIVEKAIDEYKMEHDYQEMLNTCRLYLKNNVPKLPTIHLYLDDEVSIVDDSHGEKISADKISRWLPPELNFEAPLPINERVIGPIVTIAPEKLFVYPSKSQEGLLQTLLLIFEERIEIRGDKRQQISNFI</sequence>
<reference evidence="1 2" key="1">
    <citation type="submission" date="2021-06" db="EMBL/GenBank/DDBJ databases">
        <title>Bacillus sp. RD4P76, an endophyte from a halophyte.</title>
        <authorList>
            <person name="Sun J.-Q."/>
        </authorList>
    </citation>
    <scope>NUCLEOTIDE SEQUENCE [LARGE SCALE GENOMIC DNA]</scope>
    <source>
        <strain evidence="1 2">JCM 17098</strain>
    </source>
</reference>
<keyword evidence="2" id="KW-1185">Reference proteome</keyword>
<gene>
    <name evidence="1" type="ORF">KS407_06855</name>
</gene>